<feature type="domain" description="EGF-like" evidence="9">
    <location>
        <begin position="46"/>
        <end position="89"/>
    </location>
</feature>
<dbReference type="SMART" id="SM00181">
    <property type="entry name" value="EGF"/>
    <property type="match status" value="5"/>
</dbReference>
<evidence type="ECO:0000256" key="1">
    <source>
        <dbReference type="ARBA" id="ARBA00004613"/>
    </source>
</evidence>
<evidence type="ECO:0000256" key="4">
    <source>
        <dbReference type="ARBA" id="ARBA00022729"/>
    </source>
</evidence>
<dbReference type="PANTHER" id="PTHR24040">
    <property type="entry name" value="LAMININ G-LIKE DOMAIN-CONTAINING PROTEIN"/>
    <property type="match status" value="1"/>
</dbReference>
<dbReference type="SUPFAM" id="SSF57184">
    <property type="entry name" value="Growth factor receptor domain"/>
    <property type="match status" value="1"/>
</dbReference>
<dbReference type="CDD" id="cd00054">
    <property type="entry name" value="EGF_CA"/>
    <property type="match status" value="2"/>
</dbReference>
<protein>
    <recommendedName>
        <fullName evidence="9">EGF-like domain-containing protein</fullName>
    </recommendedName>
</protein>
<dbReference type="GO" id="GO:0005509">
    <property type="term" value="F:calcium ion binding"/>
    <property type="evidence" value="ECO:0007669"/>
    <property type="project" value="InterPro"/>
</dbReference>
<keyword evidence="6" id="KW-1015">Disulfide bond</keyword>
<sequence>MDCPNESECVALSSGVTTPDNQTHYVTCECIEYALRFNETTRTCQDVDECKEDSENVCPKEAVCQNTIGGFNCKCPAGYKWDSDTNKCNNVNECLCPGPSNDCYDQDKCGAMAGLCEDTDGSWICICEENFGHPQGSMDNQTCERIKDCANKIDICDRESTVCEDEQAGYSCRCKPGFQPITENEYQCENINECQPENPCPVHVVTNQPFECKDTVGSYYCQCSNGYVQVDATHCKDIDECLQEPCLANSECVNKEGTFEYLCPDGYNKTITGIGPLDYQCDIISTCDQPPCK</sequence>
<dbReference type="InterPro" id="IPR009030">
    <property type="entry name" value="Growth_fac_rcpt_cys_sf"/>
</dbReference>
<name>A0AA36CKU7_9BILA</name>
<keyword evidence="7" id="KW-0325">Glycoprotein</keyword>
<dbReference type="InterPro" id="IPR049883">
    <property type="entry name" value="NOTCH1_EGF-like"/>
</dbReference>
<reference evidence="10" key="1">
    <citation type="submission" date="2023-06" db="EMBL/GenBank/DDBJ databases">
        <authorList>
            <person name="Delattre M."/>
        </authorList>
    </citation>
    <scope>NUCLEOTIDE SEQUENCE</scope>
    <source>
        <strain evidence="10">AF72</strain>
    </source>
</reference>
<feature type="non-terminal residue" evidence="10">
    <location>
        <position position="1"/>
    </location>
</feature>
<organism evidence="10 11">
    <name type="scientific">Mesorhabditis spiculigera</name>
    <dbReference type="NCBI Taxonomy" id="96644"/>
    <lineage>
        <taxon>Eukaryota</taxon>
        <taxon>Metazoa</taxon>
        <taxon>Ecdysozoa</taxon>
        <taxon>Nematoda</taxon>
        <taxon>Chromadorea</taxon>
        <taxon>Rhabditida</taxon>
        <taxon>Rhabditina</taxon>
        <taxon>Rhabditomorpha</taxon>
        <taxon>Rhabditoidea</taxon>
        <taxon>Rhabditidae</taxon>
        <taxon>Mesorhabditinae</taxon>
        <taxon>Mesorhabditis</taxon>
    </lineage>
</organism>
<evidence type="ECO:0000256" key="6">
    <source>
        <dbReference type="ARBA" id="ARBA00023157"/>
    </source>
</evidence>
<dbReference type="SUPFAM" id="SSF57196">
    <property type="entry name" value="EGF/Laminin"/>
    <property type="match status" value="1"/>
</dbReference>
<evidence type="ECO:0000259" key="9">
    <source>
        <dbReference type="PROSITE" id="PS50026"/>
    </source>
</evidence>
<evidence type="ECO:0000256" key="3">
    <source>
        <dbReference type="ARBA" id="ARBA00022536"/>
    </source>
</evidence>
<dbReference type="InterPro" id="IPR000742">
    <property type="entry name" value="EGF"/>
</dbReference>
<evidence type="ECO:0000313" key="11">
    <source>
        <dbReference type="Proteomes" id="UP001177023"/>
    </source>
</evidence>
<keyword evidence="3 8" id="KW-0245">EGF-like domain</keyword>
<comment type="caution">
    <text evidence="10">The sequence shown here is derived from an EMBL/GenBank/DDBJ whole genome shotgun (WGS) entry which is preliminary data.</text>
</comment>
<dbReference type="Proteomes" id="UP001177023">
    <property type="component" value="Unassembled WGS sequence"/>
</dbReference>
<keyword evidence="5" id="KW-0677">Repeat</keyword>
<dbReference type="SMART" id="SM00179">
    <property type="entry name" value="EGF_CA"/>
    <property type="match status" value="5"/>
</dbReference>
<accession>A0AA36CKU7</accession>
<evidence type="ECO:0000256" key="2">
    <source>
        <dbReference type="ARBA" id="ARBA00022525"/>
    </source>
</evidence>
<dbReference type="PROSITE" id="PS01187">
    <property type="entry name" value="EGF_CA"/>
    <property type="match status" value="1"/>
</dbReference>
<dbReference type="PANTHER" id="PTHR24040:SF16">
    <property type="entry name" value="FIBRILLIN-2-LIKE PROTEIN"/>
    <property type="match status" value="1"/>
</dbReference>
<proteinExistence type="predicted"/>
<dbReference type="PROSITE" id="PS50026">
    <property type="entry name" value="EGF_3"/>
    <property type="match status" value="2"/>
</dbReference>
<dbReference type="FunFam" id="2.10.25.10:FF:000038">
    <property type="entry name" value="Fibrillin 2"/>
    <property type="match status" value="1"/>
</dbReference>
<feature type="domain" description="EGF-like" evidence="9">
    <location>
        <begin position="237"/>
        <end position="273"/>
    </location>
</feature>
<keyword evidence="2" id="KW-0964">Secreted</keyword>
<comment type="subcellular location">
    <subcellularLocation>
        <location evidence="1">Secreted</location>
    </subcellularLocation>
</comment>
<evidence type="ECO:0000256" key="8">
    <source>
        <dbReference type="PROSITE-ProRule" id="PRU00076"/>
    </source>
</evidence>
<gene>
    <name evidence="10" type="ORF">MSPICULIGERA_LOCUS9352</name>
</gene>
<evidence type="ECO:0000313" key="10">
    <source>
        <dbReference type="EMBL" id="CAJ0570921.1"/>
    </source>
</evidence>
<evidence type="ECO:0000256" key="7">
    <source>
        <dbReference type="ARBA" id="ARBA00023180"/>
    </source>
</evidence>
<dbReference type="PROSITE" id="PS00010">
    <property type="entry name" value="ASX_HYDROXYL"/>
    <property type="match status" value="2"/>
</dbReference>
<dbReference type="InterPro" id="IPR018097">
    <property type="entry name" value="EGF_Ca-bd_CS"/>
</dbReference>
<keyword evidence="11" id="KW-1185">Reference proteome</keyword>
<dbReference type="InterPro" id="IPR001881">
    <property type="entry name" value="EGF-like_Ca-bd_dom"/>
</dbReference>
<dbReference type="PROSITE" id="PS01186">
    <property type="entry name" value="EGF_2"/>
    <property type="match status" value="2"/>
</dbReference>
<dbReference type="EMBL" id="CATQJA010002507">
    <property type="protein sequence ID" value="CAJ0570921.1"/>
    <property type="molecule type" value="Genomic_DNA"/>
</dbReference>
<dbReference type="GO" id="GO:0005576">
    <property type="term" value="C:extracellular region"/>
    <property type="evidence" value="ECO:0007669"/>
    <property type="project" value="UniProtKB-SubCell"/>
</dbReference>
<keyword evidence="4" id="KW-0732">Signal</keyword>
<dbReference type="InterPro" id="IPR000152">
    <property type="entry name" value="EGF-type_Asp/Asn_hydroxyl_site"/>
</dbReference>
<dbReference type="InterPro" id="IPR051145">
    <property type="entry name" value="GAS-SHBG-PROS"/>
</dbReference>
<dbReference type="Gene3D" id="2.10.25.10">
    <property type="entry name" value="Laminin"/>
    <property type="match status" value="4"/>
</dbReference>
<dbReference type="AlphaFoldDB" id="A0AA36CKU7"/>
<evidence type="ECO:0000256" key="5">
    <source>
        <dbReference type="ARBA" id="ARBA00022737"/>
    </source>
</evidence>
<dbReference type="Pfam" id="PF07645">
    <property type="entry name" value="EGF_CA"/>
    <property type="match status" value="4"/>
</dbReference>
<comment type="caution">
    <text evidence="8">Lacks conserved residue(s) required for the propagation of feature annotation.</text>
</comment>